<evidence type="ECO:0000256" key="9">
    <source>
        <dbReference type="ARBA" id="ARBA00024981"/>
    </source>
</evidence>
<keyword evidence="15" id="KW-1185">Reference proteome</keyword>
<comment type="similarity">
    <text evidence="4">Belongs to the Ntn-hydrolase family.</text>
</comment>
<evidence type="ECO:0000256" key="5">
    <source>
        <dbReference type="ARBA" id="ARBA00022722"/>
    </source>
</evidence>
<comment type="similarity">
    <text evidence="3">Belongs to the RNase HII family. Eukaryotic subfamily.</text>
</comment>
<protein>
    <recommendedName>
        <fullName evidence="13">Ribonuclease</fullName>
        <ecNumber evidence="13">3.1.26.4</ecNumber>
    </recommendedName>
</protein>
<keyword evidence="6 12" id="KW-0479">Metal-binding</keyword>
<evidence type="ECO:0000256" key="10">
    <source>
        <dbReference type="PIRSR" id="PIRSR600246-1"/>
    </source>
</evidence>
<keyword evidence="8 12" id="KW-0378">Hydrolase</keyword>
<feature type="site" description="Cleavage; by autolysis" evidence="11">
    <location>
        <begin position="161"/>
        <end position="162"/>
    </location>
</feature>
<dbReference type="NCBIfam" id="TIGR00729">
    <property type="entry name" value="ribonuclease HII"/>
    <property type="match status" value="1"/>
</dbReference>
<dbReference type="Gene3D" id="3.60.20.30">
    <property type="entry name" value="(Glycosyl)asparaginase"/>
    <property type="match status" value="1"/>
</dbReference>
<dbReference type="Pfam" id="PF12717">
    <property type="entry name" value="Cnd1"/>
    <property type="match status" value="1"/>
</dbReference>
<dbReference type="GO" id="GO:0003723">
    <property type="term" value="F:RNA binding"/>
    <property type="evidence" value="ECO:0007669"/>
    <property type="project" value="UniProtKB-UniRule"/>
</dbReference>
<feature type="binding site" evidence="12">
    <location>
        <position position="1831"/>
    </location>
    <ligand>
        <name>a divalent metal cation</name>
        <dbReference type="ChEBI" id="CHEBI:60240"/>
    </ligand>
</feature>
<dbReference type="InterPro" id="IPR029055">
    <property type="entry name" value="Ntn_hydrolases_N"/>
</dbReference>
<evidence type="ECO:0000256" key="8">
    <source>
        <dbReference type="ARBA" id="ARBA00022801"/>
    </source>
</evidence>
<sequence length="1976" mass="227081">GITLSSIVPSMFAVHGGAGYHIKGVEKYCKEAVKIALQNSDIVDGVAYLEDVDKFNCGYGSNLTKSGRVECDAAVMTSDRYIFGGVAVADCLKNPVKAAQSIVHNIMENEDWDLTPPMVISGNGINNWAKENNFGVISNDELISENAKKVYNSINNLLLLDTCGGCSITKDNKISSLSCVSSGGIAFKHDGRIGHSVMFGAAIWSECTENGQSISISISGFGEAIYRTHLAQKISSVILKADDNNEVFCSIIGEFLKDEFLNSSVNSLFPSERLLCGGIILFLNSKTNHSEVIYFHNTPNFVFAFSDGHKVRRCFSELKKEVTLHLMDNFNFCIGINDLHERKEDEFYKVEIIYDDEECELALQCPNIFVDSSTYSLQNLPVIFDVCYSTIRGTNVSLRINALNCILKIGYQQMDVINCYINDLQDSTDYSVLGRQRKCIVNDFLMIMYGALQIMVRLEESHKEMHSNASVNKIGNNDKVVNNKYMLLIKDIRNSFLQYLTDIFKYLQEESRFLNIVSESGYLNDVCQTTTSVLIKCMDHKRFHYKDEKDDIIKIFIIFGYTIKCLNSSQIVETGLSNMFENSINFCSFTNFYFIDAMCDVEEEFPIFKESFENVYEKIIDVFVEKAPTDSLKEGSNKVFIASLKSLAQRKPKFILNHVSKLALILFSECGYTSKNCVLSILGQLVVNWTEFNNNEDLETRRFFVEKILSFEEDKSSLIRSKCLSILKDIIEKRVLDDSLSDIGVIRVLNNSLVDEQTSVRKVGLQALKELLSNNPYSETLSYSFIHKKYKKAYQDFEEMSNVHFSFNKDAIFQDVNSIYIDYNETNDMSKYPTVPLDNLSLLLDDGERINYCATYIKQFVDFETLFDVGEISNQILNYAQQNFEISMEDCETNLVAKQYLDNIVQLYKKLSFIKQMEDSLERVLKIAFNGSVYEVREALSLLTIFKKFGIDNSILSFRKICRLAFRKNEDLQREVFKCLVYVCVSEHEDTDTRYKSTLQNVMELLIGDEEHQPGVEEALTKLIICIDTKDFQQKEFMDKKMFELLYSNYIDSEESDSTKRLAAIRLVKVLSRSRPKLVKQKLDNLKQLIMNEENPLQFHIEILEIIYQFGKNNSDMVDSNSLLFHFDDDLIKFLFCQLQKNCDNPNYTLWLSIMQKFVAIIFDACYESTFIISEFFQMCLKKLEFLLKLQINLEQFHDNLIESLRKGDDLTLTTALKNKINRTKKFFGYKNRKVDLVAIRLLEFISEVGLRFTVYNDKTFVQTSANILDTLKKFKKNDNKLINKVEVYKGEVKNFTSWERQILDNEGVFYINEGVEIQDEVFDQGLPSEEHFKGIAIKNANNEAFLEGRILERMMHIAIFICLSEKSKKDDGDVVNCFSKESINLAYIALSKLALVNDTICSRIIEILFNRLSKVESHTKINLLITVTDLLIRFPNNVDPFSGHIIKTVLDSDIRVRYTSLSLVVFLILKNLLNFKKSITDVARRLLDKDSTISSIAQYFFQELMKEDKEAMKIIPELISELIFRRYDISFDEYQSIVYFILSLIEKDSISDYIINTFCDRLKSNTSGDEVQRIETAKRLIYSISLLEITEKSFRHISMAFPHFSSLILIEPEICEFFKIIVEDIEKLLGKTNSEDNKEMYSKFLTFANNVIDGTSDNFAENEEQQEEYYKEIVEKSKKPNCKRKVAIGHKWKILIFQILQREGFKKFANGEPCILGVDEAGRGPVLGPMVYGLGVVTEKNQDILKELKVDDSKNLTDLKRRQIFDKINNDSNVKKYFTYRLHVISPRMISCRMLMDQKGVLNEISHTSCIDLIKAAIDSGINVKAVYIDTVGPKDKYQKKLQDIFKKIKIVVSEKADSKYPIVSAASIAAKVTRDDRIANWNYIEGDKYCCKITGSGYPGDGKTKQYLIDNCDKIFGFTSFVRFSWETAESLIQKHCYKVNWDPYNMSKTKEKTGTKRPAVTLLKYFSKVKKVE</sequence>
<dbReference type="InterPro" id="IPR037464">
    <property type="entry name" value="Taspase1"/>
</dbReference>
<dbReference type="InterPro" id="IPR000246">
    <property type="entry name" value="Peptidase_T2"/>
</dbReference>
<dbReference type="Gene3D" id="1.10.10.460">
    <property type="entry name" value="Ribonuclease hii. Domain 2"/>
    <property type="match status" value="1"/>
</dbReference>
<evidence type="ECO:0000256" key="1">
    <source>
        <dbReference type="ARBA" id="ARBA00000077"/>
    </source>
</evidence>
<dbReference type="InterPro" id="IPR011989">
    <property type="entry name" value="ARM-like"/>
</dbReference>
<dbReference type="SUPFAM" id="SSF56235">
    <property type="entry name" value="N-terminal nucleophile aminohydrolases (Ntn hydrolases)"/>
    <property type="match status" value="1"/>
</dbReference>
<evidence type="ECO:0000256" key="4">
    <source>
        <dbReference type="ARBA" id="ARBA00010872"/>
    </source>
</evidence>
<proteinExistence type="inferred from homology"/>
<evidence type="ECO:0000259" key="14">
    <source>
        <dbReference type="PROSITE" id="PS51975"/>
    </source>
</evidence>
<dbReference type="InterPro" id="IPR012337">
    <property type="entry name" value="RNaseH-like_sf"/>
</dbReference>
<dbReference type="PANTHER" id="PTHR10954">
    <property type="entry name" value="RIBONUCLEASE H2 SUBUNIT A"/>
    <property type="match status" value="1"/>
</dbReference>
<evidence type="ECO:0000256" key="2">
    <source>
        <dbReference type="ARBA" id="ARBA00001946"/>
    </source>
</evidence>
<dbReference type="GO" id="GO:0006298">
    <property type="term" value="P:mismatch repair"/>
    <property type="evidence" value="ECO:0007669"/>
    <property type="project" value="TreeGrafter"/>
</dbReference>
<comment type="function">
    <text evidence="9">Catalytic subunit of RNase HII, an endonuclease that specifically degrades the RNA of RNA:DNA hybrids. Participates in DNA replication, possibly by mediating the removal of lagging-strand Okazaki fragment RNA primers during DNA replication. Mediates the excision of single ribonucleotides from DNA:RNA duplexes.</text>
</comment>
<dbReference type="InterPro" id="IPR016024">
    <property type="entry name" value="ARM-type_fold"/>
</dbReference>
<evidence type="ECO:0000256" key="7">
    <source>
        <dbReference type="ARBA" id="ARBA00022759"/>
    </source>
</evidence>
<dbReference type="Pfam" id="PF01351">
    <property type="entry name" value="RNase_HII"/>
    <property type="match status" value="1"/>
</dbReference>
<name>A0AAF5I2I8_STRER</name>
<dbReference type="InterPro" id="IPR023160">
    <property type="entry name" value="RNase_HII_hlx-loop-hlx_cap_dom"/>
</dbReference>
<feature type="binding site" evidence="12">
    <location>
        <position position="1721"/>
    </location>
    <ligand>
        <name>a divalent metal cation</name>
        <dbReference type="ChEBI" id="CHEBI:60240"/>
    </ligand>
</feature>
<dbReference type="CDD" id="cd07181">
    <property type="entry name" value="RNase_HII_eukaryota_like"/>
    <property type="match status" value="1"/>
</dbReference>
<dbReference type="FunFam" id="1.10.10.460:FF:000001">
    <property type="entry name" value="Ribonuclease"/>
    <property type="match status" value="1"/>
</dbReference>
<dbReference type="InterPro" id="IPR032682">
    <property type="entry name" value="Cnd1_C"/>
</dbReference>
<comment type="catalytic activity">
    <reaction evidence="1 12 13">
        <text>Endonucleolytic cleavage to 5'-phosphomonoester.</text>
        <dbReference type="EC" id="3.1.26.4"/>
    </reaction>
</comment>
<dbReference type="InterPro" id="IPR001352">
    <property type="entry name" value="RNase_HII/HIII"/>
</dbReference>
<keyword evidence="5 12" id="KW-0540">Nuclease</keyword>
<dbReference type="AlphaFoldDB" id="A0AAF5I2I8"/>
<dbReference type="FunFam" id="3.30.420.10:FF:000016">
    <property type="entry name" value="Ribonuclease"/>
    <property type="match status" value="1"/>
</dbReference>
<dbReference type="GO" id="GO:0043137">
    <property type="term" value="P:DNA replication, removal of RNA primer"/>
    <property type="evidence" value="ECO:0007669"/>
    <property type="project" value="TreeGrafter"/>
</dbReference>
<keyword evidence="7 12" id="KW-0255">Endonuclease</keyword>
<dbReference type="InterPro" id="IPR004649">
    <property type="entry name" value="RNase_H2_suA"/>
</dbReference>
<dbReference type="InterPro" id="IPR036397">
    <property type="entry name" value="RNaseH_sf"/>
</dbReference>
<evidence type="ECO:0000256" key="11">
    <source>
        <dbReference type="PIRSR" id="PIRSR600246-3"/>
    </source>
</evidence>
<comment type="cofactor">
    <cofactor evidence="2">
        <name>Mg(2+)</name>
        <dbReference type="ChEBI" id="CHEBI:18420"/>
    </cofactor>
</comment>
<dbReference type="CDD" id="cd04514">
    <property type="entry name" value="Taspase1_like"/>
    <property type="match status" value="1"/>
</dbReference>
<dbReference type="EC" id="3.1.26.4" evidence="13"/>
<dbReference type="Gene3D" id="1.25.10.10">
    <property type="entry name" value="Leucine-rich Repeat Variant"/>
    <property type="match status" value="1"/>
</dbReference>
<evidence type="ECO:0000256" key="6">
    <source>
        <dbReference type="ARBA" id="ARBA00022723"/>
    </source>
</evidence>
<evidence type="ECO:0000256" key="3">
    <source>
        <dbReference type="ARBA" id="ARBA00007058"/>
    </source>
</evidence>
<evidence type="ECO:0000313" key="15">
    <source>
        <dbReference type="Proteomes" id="UP000035681"/>
    </source>
</evidence>
<feature type="active site" description="Nucleophile" evidence="10">
    <location>
        <position position="162"/>
    </location>
</feature>
<dbReference type="PANTHER" id="PTHR10954:SF7">
    <property type="entry name" value="RIBONUCLEASE H2 SUBUNIT A"/>
    <property type="match status" value="1"/>
</dbReference>
<evidence type="ECO:0000256" key="12">
    <source>
        <dbReference type="PROSITE-ProRule" id="PRU01319"/>
    </source>
</evidence>
<dbReference type="GO" id="GO:0004523">
    <property type="term" value="F:RNA-DNA hybrid ribonuclease activity"/>
    <property type="evidence" value="ECO:0007669"/>
    <property type="project" value="UniProtKB-UniRule"/>
</dbReference>
<comment type="function">
    <text evidence="13">Endonuclease that specifically degrades the RNA of RNA-DNA hybrids.</text>
</comment>
<evidence type="ECO:0000256" key="13">
    <source>
        <dbReference type="RuleBase" id="RU003515"/>
    </source>
</evidence>
<organism evidence="15 16">
    <name type="scientific">Strongyloides stercoralis</name>
    <name type="common">Threadworm</name>
    <dbReference type="NCBI Taxonomy" id="6248"/>
    <lineage>
        <taxon>Eukaryota</taxon>
        <taxon>Metazoa</taxon>
        <taxon>Ecdysozoa</taxon>
        <taxon>Nematoda</taxon>
        <taxon>Chromadorea</taxon>
        <taxon>Rhabditida</taxon>
        <taxon>Tylenchina</taxon>
        <taxon>Panagrolaimomorpha</taxon>
        <taxon>Strongyloidoidea</taxon>
        <taxon>Strongyloididae</taxon>
        <taxon>Strongyloides</taxon>
    </lineage>
</organism>
<feature type="domain" description="RNase H type-2" evidence="14">
    <location>
        <begin position="1714"/>
        <end position="1940"/>
    </location>
</feature>
<dbReference type="GO" id="GO:0032299">
    <property type="term" value="C:ribonuclease H2 complex"/>
    <property type="evidence" value="ECO:0007669"/>
    <property type="project" value="UniProtKB-ARBA"/>
</dbReference>
<dbReference type="Gene3D" id="3.30.420.10">
    <property type="entry name" value="Ribonuclease H-like superfamily/Ribonuclease H"/>
    <property type="match status" value="1"/>
</dbReference>
<dbReference type="SUPFAM" id="SSF48371">
    <property type="entry name" value="ARM repeat"/>
    <property type="match status" value="2"/>
</dbReference>
<evidence type="ECO:0000313" key="16">
    <source>
        <dbReference type="WBParaSite" id="TCONS_00012133.p1"/>
    </source>
</evidence>
<dbReference type="GO" id="GO:0004298">
    <property type="term" value="F:threonine-type endopeptidase activity"/>
    <property type="evidence" value="ECO:0007669"/>
    <property type="project" value="InterPro"/>
</dbReference>
<dbReference type="WBParaSite" id="TCONS_00012133.p1">
    <property type="protein sequence ID" value="TCONS_00012133.p1"/>
    <property type="gene ID" value="XLOC_007519"/>
</dbReference>
<dbReference type="GO" id="GO:0046872">
    <property type="term" value="F:metal ion binding"/>
    <property type="evidence" value="ECO:0007669"/>
    <property type="project" value="UniProtKB-KW"/>
</dbReference>
<dbReference type="PROSITE" id="PS51975">
    <property type="entry name" value="RNASE_H_2"/>
    <property type="match status" value="1"/>
</dbReference>
<dbReference type="Pfam" id="PF01112">
    <property type="entry name" value="Asparaginase_2"/>
    <property type="match status" value="1"/>
</dbReference>
<dbReference type="SUPFAM" id="SSF53098">
    <property type="entry name" value="Ribonuclease H-like"/>
    <property type="match status" value="1"/>
</dbReference>
<comment type="cofactor">
    <cofactor evidence="12">
        <name>Mn(2+)</name>
        <dbReference type="ChEBI" id="CHEBI:29035"/>
    </cofactor>
    <cofactor evidence="12">
        <name>Mg(2+)</name>
        <dbReference type="ChEBI" id="CHEBI:18420"/>
    </cofactor>
    <text evidence="12">Manganese or magnesium. Binds 1 divalent metal ion per monomer in the absence of substrate. May bind a second metal ion after substrate binding.</text>
</comment>
<dbReference type="InterPro" id="IPR024567">
    <property type="entry name" value="RNase_HII/HIII_dom"/>
</dbReference>
<feature type="binding site" evidence="12">
    <location>
        <position position="1720"/>
    </location>
    <ligand>
        <name>a divalent metal cation</name>
        <dbReference type="ChEBI" id="CHEBI:60240"/>
    </ligand>
</feature>
<dbReference type="Proteomes" id="UP000035681">
    <property type="component" value="Unplaced"/>
</dbReference>
<accession>A0AAF5I2I8</accession>
<reference evidence="16" key="1">
    <citation type="submission" date="2024-02" db="UniProtKB">
        <authorList>
            <consortium name="WormBaseParasite"/>
        </authorList>
    </citation>
    <scope>IDENTIFICATION</scope>
</reference>